<keyword evidence="1" id="KW-0732">Signal</keyword>
<comment type="caution">
    <text evidence="2">The sequence shown here is derived from an EMBL/GenBank/DDBJ whole genome shotgun (WGS) entry which is preliminary data.</text>
</comment>
<keyword evidence="3" id="KW-1185">Reference proteome</keyword>
<name>A0A4R1LAU8_9BACT</name>
<evidence type="ECO:0000313" key="3">
    <source>
        <dbReference type="Proteomes" id="UP000295210"/>
    </source>
</evidence>
<dbReference type="EMBL" id="SMGK01000001">
    <property type="protein sequence ID" value="TCK75586.1"/>
    <property type="molecule type" value="Genomic_DNA"/>
</dbReference>
<sequence>MRFVLLITTFLLSGISAYALAIDERIPDAQTLLALESRAEQAVPKEQCFLYAELVHSMTELAGQQLAQGDLEQASATLRAVEQYSQRIHMGLASNSKRLKNAEMLMRHTSFRLKEFLGGASLEDRPGLESTLRQLDRVESELMMQVFKH</sequence>
<organism evidence="2 3">
    <name type="scientific">Acidipila rosea</name>
    <dbReference type="NCBI Taxonomy" id="768535"/>
    <lineage>
        <taxon>Bacteria</taxon>
        <taxon>Pseudomonadati</taxon>
        <taxon>Acidobacteriota</taxon>
        <taxon>Terriglobia</taxon>
        <taxon>Terriglobales</taxon>
        <taxon>Acidobacteriaceae</taxon>
        <taxon>Acidipila</taxon>
    </lineage>
</organism>
<gene>
    <name evidence="2" type="ORF">C7378_0572</name>
</gene>
<feature type="signal peptide" evidence="1">
    <location>
        <begin position="1"/>
        <end position="21"/>
    </location>
</feature>
<evidence type="ECO:0000256" key="1">
    <source>
        <dbReference type="SAM" id="SignalP"/>
    </source>
</evidence>
<accession>A0A4R1LAU8</accession>
<dbReference type="AlphaFoldDB" id="A0A4R1LAU8"/>
<proteinExistence type="predicted"/>
<dbReference type="OrthoDB" id="120023at2"/>
<dbReference type="Proteomes" id="UP000295210">
    <property type="component" value="Unassembled WGS sequence"/>
</dbReference>
<evidence type="ECO:0000313" key="2">
    <source>
        <dbReference type="EMBL" id="TCK75586.1"/>
    </source>
</evidence>
<protein>
    <submittedName>
        <fullName evidence="2">Uncharacterized protein</fullName>
    </submittedName>
</protein>
<feature type="chain" id="PRO_5020981481" evidence="1">
    <location>
        <begin position="22"/>
        <end position="149"/>
    </location>
</feature>
<dbReference type="RefSeq" id="WP_131991454.1">
    <property type="nucleotide sequence ID" value="NZ_SMGK01000001.1"/>
</dbReference>
<reference evidence="2 3" key="1">
    <citation type="submission" date="2019-03" db="EMBL/GenBank/DDBJ databases">
        <title>Genomic Encyclopedia of Type Strains, Phase IV (KMG-IV): sequencing the most valuable type-strain genomes for metagenomic binning, comparative biology and taxonomic classification.</title>
        <authorList>
            <person name="Goeker M."/>
        </authorList>
    </citation>
    <scope>NUCLEOTIDE SEQUENCE [LARGE SCALE GENOMIC DNA]</scope>
    <source>
        <strain evidence="2 3">DSM 103428</strain>
    </source>
</reference>